<evidence type="ECO:0000313" key="2">
    <source>
        <dbReference type="EMBL" id="CAK0896818.1"/>
    </source>
</evidence>
<dbReference type="EMBL" id="CAUYUJ010020243">
    <property type="protein sequence ID" value="CAK0896818.1"/>
    <property type="molecule type" value="Genomic_DNA"/>
</dbReference>
<feature type="region of interest" description="Disordered" evidence="1">
    <location>
        <begin position="1"/>
        <end position="57"/>
    </location>
</feature>
<organism evidence="2 3">
    <name type="scientific">Prorocentrum cordatum</name>
    <dbReference type="NCBI Taxonomy" id="2364126"/>
    <lineage>
        <taxon>Eukaryota</taxon>
        <taxon>Sar</taxon>
        <taxon>Alveolata</taxon>
        <taxon>Dinophyceae</taxon>
        <taxon>Prorocentrales</taxon>
        <taxon>Prorocentraceae</taxon>
        <taxon>Prorocentrum</taxon>
    </lineage>
</organism>
<proteinExistence type="predicted"/>
<reference evidence="2" key="1">
    <citation type="submission" date="2023-10" db="EMBL/GenBank/DDBJ databases">
        <authorList>
            <person name="Chen Y."/>
            <person name="Shah S."/>
            <person name="Dougan E. K."/>
            <person name="Thang M."/>
            <person name="Chan C."/>
        </authorList>
    </citation>
    <scope>NUCLEOTIDE SEQUENCE [LARGE SCALE GENOMIC DNA]</scope>
</reference>
<keyword evidence="3" id="KW-1185">Reference proteome</keyword>
<dbReference type="Proteomes" id="UP001189429">
    <property type="component" value="Unassembled WGS sequence"/>
</dbReference>
<evidence type="ECO:0000256" key="1">
    <source>
        <dbReference type="SAM" id="MobiDB-lite"/>
    </source>
</evidence>
<accession>A0ABN9XBA3</accession>
<comment type="caution">
    <text evidence="2">The sequence shown here is derived from an EMBL/GenBank/DDBJ whole genome shotgun (WGS) entry which is preliminary data.</text>
</comment>
<name>A0ABN9XBA3_9DINO</name>
<sequence length="144" mass="15503">GLLAPRRGNAQATPRGPCVRANAARAWKSAPAEPRPCRAGRGRTPRARRPPRGELPVGLPAPPLLLLLLQQALHAVVRLPEKNSESEKEETPFRLSKTLVPSLSENSRSSSGRSFFGNVAGSRRIPWAGPGDPRGAACRRRSHA</sequence>
<protein>
    <submittedName>
        <fullName evidence="2">Uncharacterized protein</fullName>
    </submittedName>
</protein>
<evidence type="ECO:0000313" key="3">
    <source>
        <dbReference type="Proteomes" id="UP001189429"/>
    </source>
</evidence>
<feature type="compositionally biased region" description="Basic residues" evidence="1">
    <location>
        <begin position="38"/>
        <end position="50"/>
    </location>
</feature>
<feature type="compositionally biased region" description="Basic and acidic residues" evidence="1">
    <location>
        <begin position="81"/>
        <end position="92"/>
    </location>
</feature>
<feature type="compositionally biased region" description="Low complexity" evidence="1">
    <location>
        <begin position="102"/>
        <end position="118"/>
    </location>
</feature>
<gene>
    <name evidence="2" type="ORF">PCOR1329_LOCUS75174</name>
</gene>
<feature type="non-terminal residue" evidence="2">
    <location>
        <position position="1"/>
    </location>
</feature>
<feature type="region of interest" description="Disordered" evidence="1">
    <location>
        <begin position="81"/>
        <end position="144"/>
    </location>
</feature>